<dbReference type="InterPro" id="IPR000073">
    <property type="entry name" value="AB_hydrolase_1"/>
</dbReference>
<accession>A0A7Y9WTM6</accession>
<dbReference type="RefSeq" id="WP_179745569.1">
    <property type="nucleotide sequence ID" value="NZ_JACCAS010000002.1"/>
</dbReference>
<protein>
    <submittedName>
        <fullName evidence="2">Pimeloyl-ACP methyl ester carboxylesterase</fullName>
    </submittedName>
</protein>
<comment type="caution">
    <text evidence="2">The sequence shown here is derived from an EMBL/GenBank/DDBJ whole genome shotgun (WGS) entry which is preliminary data.</text>
</comment>
<keyword evidence="3" id="KW-1185">Reference proteome</keyword>
<dbReference type="PANTHER" id="PTHR43433">
    <property type="entry name" value="HYDROLASE, ALPHA/BETA FOLD FAMILY PROTEIN"/>
    <property type="match status" value="1"/>
</dbReference>
<evidence type="ECO:0000313" key="2">
    <source>
        <dbReference type="EMBL" id="NYH25718.1"/>
    </source>
</evidence>
<dbReference type="InterPro" id="IPR050471">
    <property type="entry name" value="AB_hydrolase"/>
</dbReference>
<dbReference type="Gene3D" id="3.40.50.1820">
    <property type="entry name" value="alpha/beta hydrolase"/>
    <property type="match status" value="1"/>
</dbReference>
<proteinExistence type="predicted"/>
<dbReference type="Proteomes" id="UP000540929">
    <property type="component" value="Unassembled WGS sequence"/>
</dbReference>
<evidence type="ECO:0000313" key="3">
    <source>
        <dbReference type="Proteomes" id="UP000540929"/>
    </source>
</evidence>
<gene>
    <name evidence="2" type="ORF">GGD40_005289</name>
</gene>
<evidence type="ECO:0000259" key="1">
    <source>
        <dbReference type="Pfam" id="PF00561"/>
    </source>
</evidence>
<dbReference type="InterPro" id="IPR029058">
    <property type="entry name" value="AB_hydrolase_fold"/>
</dbReference>
<feature type="domain" description="AB hydrolase-1" evidence="1">
    <location>
        <begin position="40"/>
        <end position="266"/>
    </location>
</feature>
<dbReference type="SUPFAM" id="SSF53474">
    <property type="entry name" value="alpha/beta-Hydrolases"/>
    <property type="match status" value="1"/>
</dbReference>
<dbReference type="PRINTS" id="PR00111">
    <property type="entry name" value="ABHYDROLASE"/>
</dbReference>
<name>A0A7Y9WTM6_9BURK</name>
<dbReference type="AlphaFoldDB" id="A0A7Y9WTM6"/>
<reference evidence="2 3" key="1">
    <citation type="submission" date="2020-07" db="EMBL/GenBank/DDBJ databases">
        <title>Exploring microbial biodiversity for novel pathways involved in the catabolism of aromatic compounds derived from lignin.</title>
        <authorList>
            <person name="Elkins J."/>
        </authorList>
    </citation>
    <scope>NUCLEOTIDE SEQUENCE [LARGE SCALE GENOMIC DNA]</scope>
    <source>
        <strain evidence="2 3">H2C3C</strain>
    </source>
</reference>
<dbReference type="PANTHER" id="PTHR43433:SF5">
    <property type="entry name" value="AB HYDROLASE-1 DOMAIN-CONTAINING PROTEIN"/>
    <property type="match status" value="1"/>
</dbReference>
<organism evidence="2 3">
    <name type="scientific">Paraburkholderia bryophila</name>
    <dbReference type="NCBI Taxonomy" id="420952"/>
    <lineage>
        <taxon>Bacteria</taxon>
        <taxon>Pseudomonadati</taxon>
        <taxon>Pseudomonadota</taxon>
        <taxon>Betaproteobacteria</taxon>
        <taxon>Burkholderiales</taxon>
        <taxon>Burkholderiaceae</taxon>
        <taxon>Paraburkholderia</taxon>
    </lineage>
</organism>
<dbReference type="EMBL" id="JACCAS010000002">
    <property type="protein sequence ID" value="NYH25718.1"/>
    <property type="molecule type" value="Genomic_DNA"/>
</dbReference>
<dbReference type="Pfam" id="PF00561">
    <property type="entry name" value="Abhydrolase_1"/>
    <property type="match status" value="1"/>
</dbReference>
<sequence>MIAQTHQSAPTQFVEANGVRFAYRRFGKTGGVPLVFNIHFTGTMDHWDPAVTDGLAQGREVILFNNAGISSSSGEVPESIEAMAANAAAFIKALGLTQVDVLGFSMGGLIAQTLAIAEPTLVRRLILVGTGPRSGEGMESLTPEAQDIFGASYAEPDHLWLRVHFSPSDASQAAGRRFLQRFRLRSEGRDPEANEKVAPAQLAALAKWGAPRPTPFDYLNELKQPTLVVNGDNDVIIYSINSWILQQNLPNAQLILYPDANHGSLYQYPQRFVAHVAQFLAETGAAD</sequence>